<dbReference type="SUPFAM" id="SSF161098">
    <property type="entry name" value="MetI-like"/>
    <property type="match status" value="1"/>
</dbReference>
<evidence type="ECO:0000256" key="1">
    <source>
        <dbReference type="ARBA" id="ARBA00004651"/>
    </source>
</evidence>
<feature type="domain" description="ABC transmembrane type-1" evidence="8">
    <location>
        <begin position="62"/>
        <end position="254"/>
    </location>
</feature>
<evidence type="ECO:0000256" key="2">
    <source>
        <dbReference type="ARBA" id="ARBA00022448"/>
    </source>
</evidence>
<evidence type="ECO:0000256" key="3">
    <source>
        <dbReference type="ARBA" id="ARBA00022475"/>
    </source>
</evidence>
<keyword evidence="6 7" id="KW-0472">Membrane</keyword>
<feature type="transmembrane region" description="Helical" evidence="7">
    <location>
        <begin position="130"/>
        <end position="153"/>
    </location>
</feature>
<dbReference type="EMBL" id="JAGINT010000002">
    <property type="protein sequence ID" value="MBP2356088.1"/>
    <property type="molecule type" value="Genomic_DNA"/>
</dbReference>
<dbReference type="InterPro" id="IPR000515">
    <property type="entry name" value="MetI-like"/>
</dbReference>
<keyword evidence="2 7" id="KW-0813">Transport</keyword>
<evidence type="ECO:0000259" key="8">
    <source>
        <dbReference type="PROSITE" id="PS50928"/>
    </source>
</evidence>
<dbReference type="Pfam" id="PF00528">
    <property type="entry name" value="BPD_transp_1"/>
    <property type="match status" value="1"/>
</dbReference>
<protein>
    <submittedName>
        <fullName evidence="9">Raffinose/stachyose/melibiose transport system permease protein</fullName>
    </submittedName>
</protein>
<accession>A0ABS4UWP6</accession>
<organism evidence="9 10">
    <name type="scientific">Kribbella aluminosa</name>
    <dbReference type="NCBI Taxonomy" id="416017"/>
    <lineage>
        <taxon>Bacteria</taxon>
        <taxon>Bacillati</taxon>
        <taxon>Actinomycetota</taxon>
        <taxon>Actinomycetes</taxon>
        <taxon>Propionibacteriales</taxon>
        <taxon>Kribbellaceae</taxon>
        <taxon>Kribbella</taxon>
    </lineage>
</organism>
<dbReference type="Proteomes" id="UP000755585">
    <property type="component" value="Unassembled WGS sequence"/>
</dbReference>
<dbReference type="Gene3D" id="1.10.3720.10">
    <property type="entry name" value="MetI-like"/>
    <property type="match status" value="1"/>
</dbReference>
<evidence type="ECO:0000256" key="6">
    <source>
        <dbReference type="ARBA" id="ARBA00023136"/>
    </source>
</evidence>
<comment type="subcellular location">
    <subcellularLocation>
        <location evidence="1 7">Cell membrane</location>
        <topology evidence="1 7">Multi-pass membrane protein</topology>
    </subcellularLocation>
</comment>
<dbReference type="PANTHER" id="PTHR43744">
    <property type="entry name" value="ABC TRANSPORTER PERMEASE PROTEIN MG189-RELATED-RELATED"/>
    <property type="match status" value="1"/>
</dbReference>
<feature type="transmembrane region" description="Helical" evidence="7">
    <location>
        <begin position="233"/>
        <end position="254"/>
    </location>
</feature>
<dbReference type="PROSITE" id="PS50928">
    <property type="entry name" value="ABC_TM1"/>
    <property type="match status" value="1"/>
</dbReference>
<reference evidence="9 10" key="1">
    <citation type="submission" date="2021-03" db="EMBL/GenBank/DDBJ databases">
        <title>Sequencing the genomes of 1000 actinobacteria strains.</title>
        <authorList>
            <person name="Klenk H.-P."/>
        </authorList>
    </citation>
    <scope>NUCLEOTIDE SEQUENCE [LARGE SCALE GENOMIC DNA]</scope>
    <source>
        <strain evidence="9 10">DSM 18824</strain>
    </source>
</reference>
<dbReference type="RefSeq" id="WP_307863850.1">
    <property type="nucleotide sequence ID" value="NZ_BAAAVU010000023.1"/>
</dbReference>
<keyword evidence="5 7" id="KW-1133">Transmembrane helix</keyword>
<proteinExistence type="inferred from homology"/>
<keyword evidence="10" id="KW-1185">Reference proteome</keyword>
<dbReference type="CDD" id="cd06261">
    <property type="entry name" value="TM_PBP2"/>
    <property type="match status" value="1"/>
</dbReference>
<evidence type="ECO:0000256" key="7">
    <source>
        <dbReference type="RuleBase" id="RU363032"/>
    </source>
</evidence>
<sequence>MTLITGVLLLICAVWIYPFLWNLSASVKSPAEVFDGLNPFPSVVRLDNYVRAWTDGWMGRYFLNTVFITFFSIVISVTVTALIGYVLGRYAFPGKKVVIALFAVSVFMPEGYTIIPSFDLIHTLHLDNSLWGITLAEAGGAHVVAVLLFAGFFRQLPGELEEVARVDGAGFLRIFARIYLPLAKPVTATAIILQFMASWNSFLLPLVLTLSRPDLRTLAVGIYSFQGEHQTDFGAMAAASAIALIPIVVVFLVLQRYFVESVAGAMKG</sequence>
<evidence type="ECO:0000313" key="10">
    <source>
        <dbReference type="Proteomes" id="UP000755585"/>
    </source>
</evidence>
<evidence type="ECO:0000256" key="4">
    <source>
        <dbReference type="ARBA" id="ARBA00022692"/>
    </source>
</evidence>
<evidence type="ECO:0000313" key="9">
    <source>
        <dbReference type="EMBL" id="MBP2356088.1"/>
    </source>
</evidence>
<feature type="transmembrane region" description="Helical" evidence="7">
    <location>
        <begin position="97"/>
        <end position="118"/>
    </location>
</feature>
<evidence type="ECO:0000256" key="5">
    <source>
        <dbReference type="ARBA" id="ARBA00022989"/>
    </source>
</evidence>
<name>A0ABS4UWP6_9ACTN</name>
<comment type="caution">
    <text evidence="9">The sequence shown here is derived from an EMBL/GenBank/DDBJ whole genome shotgun (WGS) entry which is preliminary data.</text>
</comment>
<feature type="transmembrane region" description="Helical" evidence="7">
    <location>
        <begin position="174"/>
        <end position="197"/>
    </location>
</feature>
<gene>
    <name evidence="9" type="ORF">JOF29_007198</name>
</gene>
<dbReference type="PANTHER" id="PTHR43744:SF3">
    <property type="entry name" value="LACTOSE TRANSPORT SYSTEM PERMEASE PROTEIN LACG"/>
    <property type="match status" value="1"/>
</dbReference>
<comment type="similarity">
    <text evidence="7">Belongs to the binding-protein-dependent transport system permease family.</text>
</comment>
<keyword evidence="3" id="KW-1003">Cell membrane</keyword>
<keyword evidence="4 7" id="KW-0812">Transmembrane</keyword>
<dbReference type="InterPro" id="IPR035906">
    <property type="entry name" value="MetI-like_sf"/>
</dbReference>
<feature type="transmembrane region" description="Helical" evidence="7">
    <location>
        <begin position="61"/>
        <end position="85"/>
    </location>
</feature>